<dbReference type="Pfam" id="PF00817">
    <property type="entry name" value="IMS"/>
    <property type="match status" value="1"/>
</dbReference>
<evidence type="ECO:0000259" key="11">
    <source>
        <dbReference type="PROSITE" id="PS50173"/>
    </source>
</evidence>
<comment type="subcellular location">
    <subcellularLocation>
        <location evidence="1">Nucleus</location>
    </subcellularLocation>
</comment>
<evidence type="ECO:0008006" key="15">
    <source>
        <dbReference type="Google" id="ProtNLM"/>
    </source>
</evidence>
<dbReference type="InterPro" id="IPR043502">
    <property type="entry name" value="DNA/RNA_pol_sf"/>
</dbReference>
<dbReference type="GO" id="GO:0005657">
    <property type="term" value="C:replication fork"/>
    <property type="evidence" value="ECO:0007669"/>
    <property type="project" value="TreeGrafter"/>
</dbReference>
<evidence type="ECO:0000256" key="4">
    <source>
        <dbReference type="ARBA" id="ARBA00022763"/>
    </source>
</evidence>
<keyword evidence="14" id="KW-1185">Reference proteome</keyword>
<feature type="compositionally biased region" description="Polar residues" evidence="10">
    <location>
        <begin position="400"/>
        <end position="417"/>
    </location>
</feature>
<evidence type="ECO:0000256" key="2">
    <source>
        <dbReference type="ARBA" id="ARBA00022679"/>
    </source>
</evidence>
<feature type="region of interest" description="Disordered" evidence="10">
    <location>
        <begin position="460"/>
        <end position="480"/>
    </location>
</feature>
<keyword evidence="2" id="KW-0808">Transferase</keyword>
<evidence type="ECO:0000256" key="3">
    <source>
        <dbReference type="ARBA" id="ARBA00022723"/>
    </source>
</evidence>
<feature type="region of interest" description="Disordered" evidence="10">
    <location>
        <begin position="606"/>
        <end position="631"/>
    </location>
</feature>
<feature type="compositionally biased region" description="Low complexity" evidence="10">
    <location>
        <begin position="550"/>
        <end position="560"/>
    </location>
</feature>
<evidence type="ECO:0000256" key="6">
    <source>
        <dbReference type="ARBA" id="ARBA00022833"/>
    </source>
</evidence>
<dbReference type="InterPro" id="IPR043128">
    <property type="entry name" value="Rev_trsase/Diguanyl_cyclase"/>
</dbReference>
<evidence type="ECO:0000259" key="12">
    <source>
        <dbReference type="PROSITE" id="PS50199"/>
    </source>
</evidence>
<dbReference type="Gene3D" id="4.10.1060.10">
    <property type="entry name" value="Zinc finger, RanBP2-type"/>
    <property type="match status" value="1"/>
</dbReference>
<protein>
    <recommendedName>
        <fullName evidence="15">RanBP2-type domain-containing protein</fullName>
    </recommendedName>
</protein>
<dbReference type="Pfam" id="PF00641">
    <property type="entry name" value="Zn_ribbon_RanBP"/>
    <property type="match status" value="1"/>
</dbReference>
<gene>
    <name evidence="13" type="ORF">PPROV_000380500</name>
</gene>
<dbReference type="SUPFAM" id="SSF100879">
    <property type="entry name" value="Lesion bypass DNA polymerase (Y-family), little finger domain"/>
    <property type="match status" value="1"/>
</dbReference>
<accession>A0A830HEY4</accession>
<dbReference type="PROSITE" id="PS50199">
    <property type="entry name" value="ZF_RANBP2_2"/>
    <property type="match status" value="1"/>
</dbReference>
<feature type="domain" description="UmuC" evidence="11">
    <location>
        <begin position="15"/>
        <end position="338"/>
    </location>
</feature>
<dbReference type="GO" id="GO:0042276">
    <property type="term" value="P:error-prone translesion synthesis"/>
    <property type="evidence" value="ECO:0007669"/>
    <property type="project" value="TreeGrafter"/>
</dbReference>
<keyword evidence="4" id="KW-0227">DNA damage</keyword>
<sequence length="631" mass="66452">MAMVPGSRGFMKPLVALVDLDAFYVAVERDLNPCMLVDKPVLVVQYNPFENSSPEESAPSGSGSGSVGSSCTFGVRTLPFDSNRIISDHNNNGSAIAVSYEARALGVKRIMRAIEARKVAAAAGQELVVVQVPTANGKSDMEIYRRYGRKVVDILRAALPGCPVEKSSVDEIYVELMTPFLKTFIANVGGVDECIRIAGATHIAGSGIGDDAAAKITAAEMRMGFAGHGAKTDAELRAQLNQSSFWTPPTADDTNSDSPSTYALFAAACAAVAQAREKVSVAFEGRLTCTAGLGISKITAKLAGGLHKPNQQTGVYPTTASISRFMRDVPIEKLRGLGGMLGQHLIAHFPTAGLLADAPTQRVVDLIQNAKWAKPHETASRVMKLAKGIDDEAVKERTRASSISTGKTFRGSHGSSTGPLRTFADVATVCDALCRELEVRLEERRSDTGDVPTVMTISLSTLDGKGGSRSGQWPLGAGSSASNSSALAQSLLKRWAKEVGANESNLGITGLFVAANELQSAGVHRQRTLDDHLKNMPPPAETTTKPALDAAPPTVATPSSPTRPQPVPWICIACTLENMPSASRCEACGTLRGGSLPPASTLALHKRPAAKSLSSILGGGGKEKKQAKLRR</sequence>
<dbReference type="AlphaFoldDB" id="A0A830HEY4"/>
<feature type="region of interest" description="Disordered" evidence="10">
    <location>
        <begin position="396"/>
        <end position="417"/>
    </location>
</feature>
<dbReference type="SUPFAM" id="SSF90209">
    <property type="entry name" value="Ran binding protein zinc finger-like"/>
    <property type="match status" value="1"/>
</dbReference>
<dbReference type="GO" id="GO:0008270">
    <property type="term" value="F:zinc ion binding"/>
    <property type="evidence" value="ECO:0007669"/>
    <property type="project" value="UniProtKB-KW"/>
</dbReference>
<feature type="domain" description="RanBP2-type" evidence="12">
    <location>
        <begin position="563"/>
        <end position="594"/>
    </location>
</feature>
<dbReference type="EMBL" id="BNJQ01000009">
    <property type="protein sequence ID" value="GHP05053.1"/>
    <property type="molecule type" value="Genomic_DNA"/>
</dbReference>
<feature type="region of interest" description="Disordered" evidence="10">
    <location>
        <begin position="534"/>
        <end position="563"/>
    </location>
</feature>
<keyword evidence="5 9" id="KW-0863">Zinc-finger</keyword>
<dbReference type="InterPro" id="IPR052230">
    <property type="entry name" value="DNA_polymerase_eta"/>
</dbReference>
<dbReference type="SUPFAM" id="SSF56672">
    <property type="entry name" value="DNA/RNA polymerases"/>
    <property type="match status" value="1"/>
</dbReference>
<evidence type="ECO:0000313" key="13">
    <source>
        <dbReference type="EMBL" id="GHP05053.1"/>
    </source>
</evidence>
<organism evidence="13 14">
    <name type="scientific">Pycnococcus provasolii</name>
    <dbReference type="NCBI Taxonomy" id="41880"/>
    <lineage>
        <taxon>Eukaryota</taxon>
        <taxon>Viridiplantae</taxon>
        <taxon>Chlorophyta</taxon>
        <taxon>Pseudoscourfieldiophyceae</taxon>
        <taxon>Pseudoscourfieldiales</taxon>
        <taxon>Pycnococcaceae</taxon>
        <taxon>Pycnococcus</taxon>
    </lineage>
</organism>
<evidence type="ECO:0000256" key="5">
    <source>
        <dbReference type="ARBA" id="ARBA00022771"/>
    </source>
</evidence>
<dbReference type="GO" id="GO:0009314">
    <property type="term" value="P:response to radiation"/>
    <property type="evidence" value="ECO:0007669"/>
    <property type="project" value="TreeGrafter"/>
</dbReference>
<dbReference type="InterPro" id="IPR036443">
    <property type="entry name" value="Znf_RanBP2_sf"/>
</dbReference>
<dbReference type="PIRSF" id="PIRSF036603">
    <property type="entry name" value="DPol_eta"/>
    <property type="match status" value="1"/>
</dbReference>
<dbReference type="GO" id="GO:0006281">
    <property type="term" value="P:DNA repair"/>
    <property type="evidence" value="ECO:0007669"/>
    <property type="project" value="UniProtKB-KW"/>
</dbReference>
<dbReference type="PANTHER" id="PTHR45873:SF1">
    <property type="entry name" value="DNA POLYMERASE ETA"/>
    <property type="match status" value="1"/>
</dbReference>
<dbReference type="Gene3D" id="3.40.1170.60">
    <property type="match status" value="1"/>
</dbReference>
<dbReference type="InterPro" id="IPR001126">
    <property type="entry name" value="UmuC"/>
</dbReference>
<keyword evidence="3" id="KW-0479">Metal-binding</keyword>
<keyword evidence="6" id="KW-0862">Zinc</keyword>
<proteinExistence type="predicted"/>
<dbReference type="InterPro" id="IPR036775">
    <property type="entry name" value="DNA_pol_Y-fam_lit_finger_sf"/>
</dbReference>
<dbReference type="Proteomes" id="UP000660262">
    <property type="component" value="Unassembled WGS sequence"/>
</dbReference>
<reference evidence="13" key="1">
    <citation type="submission" date="2020-10" db="EMBL/GenBank/DDBJ databases">
        <title>Unveiling of a novel bifunctional photoreceptor, Dualchrome1, isolated from a cosmopolitan green alga.</title>
        <authorList>
            <person name="Suzuki S."/>
            <person name="Kawachi M."/>
        </authorList>
    </citation>
    <scope>NUCLEOTIDE SEQUENCE</scope>
    <source>
        <strain evidence="13">NIES 2893</strain>
    </source>
</reference>
<evidence type="ECO:0000256" key="8">
    <source>
        <dbReference type="ARBA" id="ARBA00023242"/>
    </source>
</evidence>
<evidence type="ECO:0000256" key="1">
    <source>
        <dbReference type="ARBA" id="ARBA00004123"/>
    </source>
</evidence>
<keyword evidence="8" id="KW-0539">Nucleus</keyword>
<evidence type="ECO:0000256" key="9">
    <source>
        <dbReference type="PROSITE-ProRule" id="PRU00322"/>
    </source>
</evidence>
<comment type="caution">
    <text evidence="13">The sequence shown here is derived from an EMBL/GenBank/DDBJ whole genome shotgun (WGS) entry which is preliminary data.</text>
</comment>
<dbReference type="PROSITE" id="PS50173">
    <property type="entry name" value="UMUC"/>
    <property type="match status" value="1"/>
</dbReference>
<evidence type="ECO:0000256" key="7">
    <source>
        <dbReference type="ARBA" id="ARBA00023204"/>
    </source>
</evidence>
<dbReference type="GO" id="GO:0003887">
    <property type="term" value="F:DNA-directed DNA polymerase activity"/>
    <property type="evidence" value="ECO:0007669"/>
    <property type="project" value="TreeGrafter"/>
</dbReference>
<dbReference type="GO" id="GO:0003684">
    <property type="term" value="F:damaged DNA binding"/>
    <property type="evidence" value="ECO:0007669"/>
    <property type="project" value="InterPro"/>
</dbReference>
<feature type="compositionally biased region" description="Basic and acidic residues" evidence="10">
    <location>
        <begin position="621"/>
        <end position="631"/>
    </location>
</feature>
<dbReference type="PANTHER" id="PTHR45873">
    <property type="entry name" value="DNA POLYMERASE ETA"/>
    <property type="match status" value="1"/>
</dbReference>
<evidence type="ECO:0000256" key="10">
    <source>
        <dbReference type="SAM" id="MobiDB-lite"/>
    </source>
</evidence>
<dbReference type="SMART" id="SM00547">
    <property type="entry name" value="ZnF_RBZ"/>
    <property type="match status" value="1"/>
</dbReference>
<dbReference type="Gene3D" id="3.30.70.270">
    <property type="match status" value="1"/>
</dbReference>
<dbReference type="PROSITE" id="PS01358">
    <property type="entry name" value="ZF_RANBP2_1"/>
    <property type="match status" value="1"/>
</dbReference>
<evidence type="ECO:0000313" key="14">
    <source>
        <dbReference type="Proteomes" id="UP000660262"/>
    </source>
</evidence>
<dbReference type="GO" id="GO:0035861">
    <property type="term" value="C:site of double-strand break"/>
    <property type="evidence" value="ECO:0007669"/>
    <property type="project" value="TreeGrafter"/>
</dbReference>
<dbReference type="Gene3D" id="3.30.1490.100">
    <property type="entry name" value="DNA polymerase, Y-family, little finger domain"/>
    <property type="match status" value="1"/>
</dbReference>
<dbReference type="InterPro" id="IPR001876">
    <property type="entry name" value="Znf_RanBP2"/>
</dbReference>
<keyword evidence="7" id="KW-0234">DNA repair</keyword>
<name>A0A830HEY4_9CHLO</name>
<dbReference type="OrthoDB" id="5723at2759"/>
<dbReference type="GO" id="GO:0005634">
    <property type="term" value="C:nucleus"/>
    <property type="evidence" value="ECO:0007669"/>
    <property type="project" value="UniProtKB-SubCell"/>
</dbReference>